<dbReference type="Proteomes" id="UP001501257">
    <property type="component" value="Unassembled WGS sequence"/>
</dbReference>
<organism evidence="2 3">
    <name type="scientific">Paeniglutamicibacter antarcticus</name>
    <dbReference type="NCBI Taxonomy" id="494023"/>
    <lineage>
        <taxon>Bacteria</taxon>
        <taxon>Bacillati</taxon>
        <taxon>Actinomycetota</taxon>
        <taxon>Actinomycetes</taxon>
        <taxon>Micrococcales</taxon>
        <taxon>Micrococcaceae</taxon>
        <taxon>Paeniglutamicibacter</taxon>
    </lineage>
</organism>
<dbReference type="EMBL" id="BAABLK010000025">
    <property type="protein sequence ID" value="GAA5226962.1"/>
    <property type="molecule type" value="Genomic_DNA"/>
</dbReference>
<sequence>MGVLHARSTPMPKHCNRTRSSVIGSVTLFGDLSHRGTTTAVVGLAIEVAILCGVGVGVPKRNL</sequence>
<evidence type="ECO:0000256" key="1">
    <source>
        <dbReference type="SAM" id="Phobius"/>
    </source>
</evidence>
<proteinExistence type="predicted"/>
<protein>
    <submittedName>
        <fullName evidence="2">Uncharacterized protein</fullName>
    </submittedName>
</protein>
<accession>A0ABP9TML3</accession>
<feature type="transmembrane region" description="Helical" evidence="1">
    <location>
        <begin position="38"/>
        <end position="58"/>
    </location>
</feature>
<reference evidence="3" key="1">
    <citation type="journal article" date="2019" name="Int. J. Syst. Evol. Microbiol.">
        <title>The Global Catalogue of Microorganisms (GCM) 10K type strain sequencing project: providing services to taxonomists for standard genome sequencing and annotation.</title>
        <authorList>
            <consortium name="The Broad Institute Genomics Platform"/>
            <consortium name="The Broad Institute Genome Sequencing Center for Infectious Disease"/>
            <person name="Wu L."/>
            <person name="Ma J."/>
        </authorList>
    </citation>
    <scope>NUCLEOTIDE SEQUENCE [LARGE SCALE GENOMIC DNA]</scope>
    <source>
        <strain evidence="3">JCM 18952</strain>
    </source>
</reference>
<keyword evidence="1" id="KW-1133">Transmembrane helix</keyword>
<evidence type="ECO:0000313" key="2">
    <source>
        <dbReference type="EMBL" id="GAA5226962.1"/>
    </source>
</evidence>
<gene>
    <name evidence="2" type="ORF">GCM10025778_14950</name>
</gene>
<name>A0ABP9TML3_9MICC</name>
<comment type="caution">
    <text evidence="2">The sequence shown here is derived from an EMBL/GenBank/DDBJ whole genome shotgun (WGS) entry which is preliminary data.</text>
</comment>
<keyword evidence="1" id="KW-0472">Membrane</keyword>
<keyword evidence="1" id="KW-0812">Transmembrane</keyword>
<keyword evidence="3" id="KW-1185">Reference proteome</keyword>
<evidence type="ECO:0000313" key="3">
    <source>
        <dbReference type="Proteomes" id="UP001501257"/>
    </source>
</evidence>